<feature type="compositionally biased region" description="Basic and acidic residues" evidence="1">
    <location>
        <begin position="78"/>
        <end position="88"/>
    </location>
</feature>
<reference evidence="2 3" key="1">
    <citation type="journal article" date="2011" name="Science">
        <title>The ecoresponsive genome of Daphnia pulex.</title>
        <authorList>
            <person name="Colbourne J.K."/>
            <person name="Pfrender M.E."/>
            <person name="Gilbert D."/>
            <person name="Thomas W.K."/>
            <person name="Tucker A."/>
            <person name="Oakley T.H."/>
            <person name="Tokishita S."/>
            <person name="Aerts A."/>
            <person name="Arnold G.J."/>
            <person name="Basu M.K."/>
            <person name="Bauer D.J."/>
            <person name="Caceres C.E."/>
            <person name="Carmel L."/>
            <person name="Casola C."/>
            <person name="Choi J.H."/>
            <person name="Detter J.C."/>
            <person name="Dong Q."/>
            <person name="Dusheyko S."/>
            <person name="Eads B.D."/>
            <person name="Frohlich T."/>
            <person name="Geiler-Samerotte K.A."/>
            <person name="Gerlach D."/>
            <person name="Hatcher P."/>
            <person name="Jogdeo S."/>
            <person name="Krijgsveld J."/>
            <person name="Kriventseva E.V."/>
            <person name="Kultz D."/>
            <person name="Laforsch C."/>
            <person name="Lindquist E."/>
            <person name="Lopez J."/>
            <person name="Manak J.R."/>
            <person name="Muller J."/>
            <person name="Pangilinan J."/>
            <person name="Patwardhan R.P."/>
            <person name="Pitluck S."/>
            <person name="Pritham E.J."/>
            <person name="Rechtsteiner A."/>
            <person name="Rho M."/>
            <person name="Rogozin I.B."/>
            <person name="Sakarya O."/>
            <person name="Salamov A."/>
            <person name="Schaack S."/>
            <person name="Shapiro H."/>
            <person name="Shiga Y."/>
            <person name="Skalitzky C."/>
            <person name="Smith Z."/>
            <person name="Souvorov A."/>
            <person name="Sung W."/>
            <person name="Tang Z."/>
            <person name="Tsuchiya D."/>
            <person name="Tu H."/>
            <person name="Vos H."/>
            <person name="Wang M."/>
            <person name="Wolf Y.I."/>
            <person name="Yamagata H."/>
            <person name="Yamada T."/>
            <person name="Ye Y."/>
            <person name="Shaw J.R."/>
            <person name="Andrews J."/>
            <person name="Crease T.J."/>
            <person name="Tang H."/>
            <person name="Lucas S.M."/>
            <person name="Robertson H.M."/>
            <person name="Bork P."/>
            <person name="Koonin E.V."/>
            <person name="Zdobnov E.M."/>
            <person name="Grigoriev I.V."/>
            <person name="Lynch M."/>
            <person name="Boore J.L."/>
        </authorList>
    </citation>
    <scope>NUCLEOTIDE SEQUENCE [LARGE SCALE GENOMIC DNA]</scope>
</reference>
<dbReference type="HOGENOM" id="CLU_2471358_0_0_1"/>
<dbReference type="EMBL" id="GL733042">
    <property type="protein sequence ID" value="EFX63547.1"/>
    <property type="molecule type" value="Genomic_DNA"/>
</dbReference>
<keyword evidence="3" id="KW-1185">Reference proteome</keyword>
<proteinExistence type="predicted"/>
<evidence type="ECO:0000256" key="1">
    <source>
        <dbReference type="SAM" id="MobiDB-lite"/>
    </source>
</evidence>
<evidence type="ECO:0000313" key="3">
    <source>
        <dbReference type="Proteomes" id="UP000000305"/>
    </source>
</evidence>
<accession>E9HXH5</accession>
<dbReference type="KEGG" id="dpx:DAPPUDRAFT_268250"/>
<feature type="compositionally biased region" description="Basic and acidic residues" evidence="1">
    <location>
        <begin position="1"/>
        <end position="16"/>
    </location>
</feature>
<sequence length="88" mass="10280">MKRRYLRDQQRQKELMEEYLVENEPRQNARKRRNSEDDDSDSDVDEDEQIKELNNGLLGTADGRILVPQSIRGTSGSKENDSKNTKKI</sequence>
<dbReference type="AlphaFoldDB" id="E9HXH5"/>
<gene>
    <name evidence="2" type="ORF">DAPPUDRAFT_268250</name>
</gene>
<evidence type="ECO:0000313" key="2">
    <source>
        <dbReference type="EMBL" id="EFX63547.1"/>
    </source>
</evidence>
<name>E9HXH5_DAPPU</name>
<feature type="compositionally biased region" description="Acidic residues" evidence="1">
    <location>
        <begin position="36"/>
        <end position="49"/>
    </location>
</feature>
<feature type="region of interest" description="Disordered" evidence="1">
    <location>
        <begin position="1"/>
        <end position="88"/>
    </location>
</feature>
<dbReference type="InParanoid" id="E9HXH5"/>
<dbReference type="Proteomes" id="UP000000305">
    <property type="component" value="Unassembled WGS sequence"/>
</dbReference>
<protein>
    <submittedName>
        <fullName evidence="2">Uncharacterized protein</fullName>
    </submittedName>
</protein>
<organism evidence="2 3">
    <name type="scientific">Daphnia pulex</name>
    <name type="common">Water flea</name>
    <dbReference type="NCBI Taxonomy" id="6669"/>
    <lineage>
        <taxon>Eukaryota</taxon>
        <taxon>Metazoa</taxon>
        <taxon>Ecdysozoa</taxon>
        <taxon>Arthropoda</taxon>
        <taxon>Crustacea</taxon>
        <taxon>Branchiopoda</taxon>
        <taxon>Diplostraca</taxon>
        <taxon>Cladocera</taxon>
        <taxon>Anomopoda</taxon>
        <taxon>Daphniidae</taxon>
        <taxon>Daphnia</taxon>
    </lineage>
</organism>